<evidence type="ECO:0000313" key="4">
    <source>
        <dbReference type="EMBL" id="CBX31143.1"/>
    </source>
</evidence>
<organism evidence="4">
    <name type="scientific">uncultured Desulfobacterium sp</name>
    <dbReference type="NCBI Taxonomy" id="201089"/>
    <lineage>
        <taxon>Bacteria</taxon>
        <taxon>Pseudomonadati</taxon>
        <taxon>Thermodesulfobacteriota</taxon>
        <taxon>Desulfobacteria</taxon>
        <taxon>Desulfobacterales</taxon>
        <taxon>Desulfobacteriaceae</taxon>
        <taxon>Desulfobacterium</taxon>
        <taxon>environmental samples</taxon>
    </lineage>
</organism>
<keyword evidence="2" id="KW-1133">Transmembrane helix</keyword>
<gene>
    <name evidence="4" type="ORF">N47_E46550</name>
</gene>
<feature type="domain" description="M23ase beta-sheet core" evidence="3">
    <location>
        <begin position="339"/>
        <end position="433"/>
    </location>
</feature>
<dbReference type="InterPro" id="IPR016047">
    <property type="entry name" value="M23ase_b-sheet_dom"/>
</dbReference>
<keyword evidence="1" id="KW-0732">Signal</keyword>
<sequence>MKGKINLKVILIVLFGLAVIPALWILVFNLEGEKPVIEFESPTQILSIGASKDITVLASDQKKGLHKVKIEIVKDGKENVLIEKEYPKAGFFGAGVHKDTIKITIEPSKLGISEGKSLLRLSVWDYSWRRWWNGNITTIEKEINIDTKRPEIDVISGTQYVNQGGAGVEIYKLSEPCVKNGVYAGGNFFPGYSGYFPDKNIYICFYALEYDKGPGTEIYAFAVDEAGNSSKRGFNVSIKEKKFKEDSINISDSFLNAVMPQFDMTVDKNSTNPLLDKYIKVNRELRVANHNKLKELVQNPEKEILWQGAFISFPNAANKASFADHRNYNYQGKLVDSQTHLGIDLASLAGAPIPAANKGKIAYVGDFGIYGKMVLIDHGFGIFSLYGHMSSSDVTVGQIVEKNYTIGRSGKTGLAAGDHLHFSMLVDNVFVNPLEWLDASWIVNNITSKINDAKSVSGSK</sequence>
<feature type="transmembrane region" description="Helical" evidence="2">
    <location>
        <begin position="7"/>
        <end position="27"/>
    </location>
</feature>
<evidence type="ECO:0000256" key="2">
    <source>
        <dbReference type="SAM" id="Phobius"/>
    </source>
</evidence>
<keyword evidence="2" id="KW-0472">Membrane</keyword>
<keyword evidence="2" id="KW-0812">Transmembrane</keyword>
<dbReference type="AlphaFoldDB" id="E1YM10"/>
<dbReference type="EMBL" id="FR695877">
    <property type="protein sequence ID" value="CBX31143.1"/>
    <property type="molecule type" value="Genomic_DNA"/>
</dbReference>
<dbReference type="SUPFAM" id="SSF51261">
    <property type="entry name" value="Duplicated hybrid motif"/>
    <property type="match status" value="1"/>
</dbReference>
<dbReference type="CDD" id="cd12797">
    <property type="entry name" value="M23_peptidase"/>
    <property type="match status" value="1"/>
</dbReference>
<dbReference type="InterPro" id="IPR011055">
    <property type="entry name" value="Dup_hybrid_motif"/>
</dbReference>
<reference evidence="4" key="1">
    <citation type="journal article" date="2011" name="Environ. Microbiol.">
        <title>Genomic insights into the metabolic potential of the polycyclic aromatic hydrocarbon degrading sulfate-reducing Deltaproteobacterium N47.</title>
        <authorList>
            <person name="Bergmann F."/>
            <person name="Selesi D."/>
            <person name="Weinmaier T."/>
            <person name="Tischler P."/>
            <person name="Rattei T."/>
            <person name="Meckenstock R.U."/>
        </authorList>
    </citation>
    <scope>NUCLEOTIDE SEQUENCE</scope>
</reference>
<accession>E1YM10</accession>
<dbReference type="PANTHER" id="PTHR21666">
    <property type="entry name" value="PEPTIDASE-RELATED"/>
    <property type="match status" value="1"/>
</dbReference>
<dbReference type="GO" id="GO:0004222">
    <property type="term" value="F:metalloendopeptidase activity"/>
    <property type="evidence" value="ECO:0007669"/>
    <property type="project" value="TreeGrafter"/>
</dbReference>
<evidence type="ECO:0000259" key="3">
    <source>
        <dbReference type="Pfam" id="PF01551"/>
    </source>
</evidence>
<proteinExistence type="predicted"/>
<dbReference type="InterPro" id="IPR050570">
    <property type="entry name" value="Cell_wall_metabolism_enzyme"/>
</dbReference>
<protein>
    <recommendedName>
        <fullName evidence="3">M23ase beta-sheet core domain-containing protein</fullName>
    </recommendedName>
</protein>
<dbReference type="PANTHER" id="PTHR21666:SF289">
    <property type="entry name" value="L-ALA--D-GLU ENDOPEPTIDASE"/>
    <property type="match status" value="1"/>
</dbReference>
<dbReference type="Pfam" id="PF01551">
    <property type="entry name" value="Peptidase_M23"/>
    <property type="match status" value="1"/>
</dbReference>
<name>E1YM10_9BACT</name>
<evidence type="ECO:0000256" key="1">
    <source>
        <dbReference type="ARBA" id="ARBA00022729"/>
    </source>
</evidence>
<dbReference type="Gene3D" id="2.70.70.10">
    <property type="entry name" value="Glucose Permease (Domain IIA)"/>
    <property type="match status" value="1"/>
</dbReference>